<comment type="caution">
    <text evidence="2">The sequence shown here is derived from an EMBL/GenBank/DDBJ whole genome shotgun (WGS) entry which is preliminary data.</text>
</comment>
<evidence type="ECO:0000313" key="3">
    <source>
        <dbReference type="Proteomes" id="UP001236663"/>
    </source>
</evidence>
<protein>
    <submittedName>
        <fullName evidence="2">LytTR family DNA-binding domain-containing protein</fullName>
    </submittedName>
</protein>
<proteinExistence type="predicted"/>
<keyword evidence="2" id="KW-0238">DNA-binding</keyword>
<reference evidence="3" key="1">
    <citation type="journal article" date="2019" name="Int. J. Syst. Evol. Microbiol.">
        <title>The Global Catalogue of Microorganisms (GCM) 10K type strain sequencing project: providing services to taxonomists for standard genome sequencing and annotation.</title>
        <authorList>
            <consortium name="The Broad Institute Genomics Platform"/>
            <consortium name="The Broad Institute Genome Sequencing Center for Infectious Disease"/>
            <person name="Wu L."/>
            <person name="Ma J."/>
        </authorList>
    </citation>
    <scope>NUCLEOTIDE SEQUENCE [LARGE SCALE GENOMIC DNA]</scope>
    <source>
        <strain evidence="3">CECT 7706</strain>
    </source>
</reference>
<name>A0ABT8CBI0_9BACT</name>
<dbReference type="Proteomes" id="UP001236663">
    <property type="component" value="Unassembled WGS sequence"/>
</dbReference>
<dbReference type="Pfam" id="PF04397">
    <property type="entry name" value="LytTR"/>
    <property type="match status" value="1"/>
</dbReference>
<sequence length="117" mass="13206">MLKPISSEALAGSLQKLKSIQASGKKHSQLDALLQEIRKREAPYRKRSLVSYGATIKSIPIPEVACFFAENKAVYMVEKSGSKYVLDETLDQLQEGVDPEQFFRVKRSFMVQVDAIR</sequence>
<dbReference type="PROSITE" id="PS50930">
    <property type="entry name" value="HTH_LYTTR"/>
    <property type="match status" value="1"/>
</dbReference>
<keyword evidence="3" id="KW-1185">Reference proteome</keyword>
<dbReference type="EMBL" id="JAUFQS010000026">
    <property type="protein sequence ID" value="MDN3689309.1"/>
    <property type="molecule type" value="Genomic_DNA"/>
</dbReference>
<evidence type="ECO:0000313" key="2">
    <source>
        <dbReference type="EMBL" id="MDN3689309.1"/>
    </source>
</evidence>
<dbReference type="Gene3D" id="2.40.50.1020">
    <property type="entry name" value="LytTr DNA-binding domain"/>
    <property type="match status" value="1"/>
</dbReference>
<dbReference type="RefSeq" id="WP_163386212.1">
    <property type="nucleotide sequence ID" value="NZ_JAUFQS010000026.1"/>
</dbReference>
<dbReference type="InterPro" id="IPR007492">
    <property type="entry name" value="LytTR_DNA-bd_dom"/>
</dbReference>
<organism evidence="2 3">
    <name type="scientific">Cyclobacterium jeungdonense</name>
    <dbReference type="NCBI Taxonomy" id="708087"/>
    <lineage>
        <taxon>Bacteria</taxon>
        <taxon>Pseudomonadati</taxon>
        <taxon>Bacteroidota</taxon>
        <taxon>Cytophagia</taxon>
        <taxon>Cytophagales</taxon>
        <taxon>Cyclobacteriaceae</taxon>
        <taxon>Cyclobacterium</taxon>
    </lineage>
</organism>
<gene>
    <name evidence="2" type="ORF">QWZ15_15855</name>
</gene>
<accession>A0ABT8CBI0</accession>
<feature type="domain" description="HTH LytTR-type" evidence="1">
    <location>
        <begin position="50"/>
        <end position="117"/>
    </location>
</feature>
<dbReference type="GO" id="GO:0003677">
    <property type="term" value="F:DNA binding"/>
    <property type="evidence" value="ECO:0007669"/>
    <property type="project" value="UniProtKB-KW"/>
</dbReference>
<evidence type="ECO:0000259" key="1">
    <source>
        <dbReference type="PROSITE" id="PS50930"/>
    </source>
</evidence>